<dbReference type="Gene3D" id="3.90.228.10">
    <property type="match status" value="1"/>
</dbReference>
<dbReference type="OrthoDB" id="2419903at2759"/>
<gene>
    <name evidence="1" type="ORF">D9611_001976</name>
</gene>
<evidence type="ECO:0008006" key="3">
    <source>
        <dbReference type="Google" id="ProtNLM"/>
    </source>
</evidence>
<keyword evidence="2" id="KW-1185">Reference proteome</keyword>
<sequence length="319" mass="34953">MPSLVKNVVNWSHTFRTQPSPPQLDLCDICGKKPKFVDNGFKHPYCSRSCARNVQGGAGPTACALRGCRATGKPAFANFCSDAHAREGVKLGRVEGCEHCRLQPRSVGTLCIPCDRATRGGPRLRELNPDGATFKNLRTQFLSEWEGGDTPTFEKVYEVLAPRDARNRHDQYCAKNPSFLEVRSFHSSQCICDLGTKEATLCTFKSCGICSIVKSSFKSLAFGATSNQGRFGDGIYSYRNPALADQFATSCTSSPYRVMIACDVSLEPGQCDMDEVRAIDSGQGDEAGTEEHDQIGEEESLFVPSPDAILPVYVIMYMK</sequence>
<dbReference type="AlphaFoldDB" id="A0A8H5CIF8"/>
<dbReference type="EMBL" id="JAACJK010000001">
    <property type="protein sequence ID" value="KAF5341904.1"/>
    <property type="molecule type" value="Genomic_DNA"/>
</dbReference>
<protein>
    <recommendedName>
        <fullName evidence="3">PARP catalytic domain-containing protein</fullName>
    </recommendedName>
</protein>
<dbReference type="SUPFAM" id="SSF56399">
    <property type="entry name" value="ADP-ribosylation"/>
    <property type="match status" value="1"/>
</dbReference>
<accession>A0A8H5CIF8</accession>
<name>A0A8H5CIF8_9AGAR</name>
<comment type="caution">
    <text evidence="1">The sequence shown here is derived from an EMBL/GenBank/DDBJ whole genome shotgun (WGS) entry which is preliminary data.</text>
</comment>
<evidence type="ECO:0000313" key="1">
    <source>
        <dbReference type="EMBL" id="KAF5341904.1"/>
    </source>
</evidence>
<reference evidence="1 2" key="1">
    <citation type="journal article" date="2020" name="ISME J.">
        <title>Uncovering the hidden diversity of litter-decomposition mechanisms in mushroom-forming fungi.</title>
        <authorList>
            <person name="Floudas D."/>
            <person name="Bentzer J."/>
            <person name="Ahren D."/>
            <person name="Johansson T."/>
            <person name="Persson P."/>
            <person name="Tunlid A."/>
        </authorList>
    </citation>
    <scope>NUCLEOTIDE SEQUENCE [LARGE SCALE GENOMIC DNA]</scope>
    <source>
        <strain evidence="1 2">CBS 175.51</strain>
    </source>
</reference>
<dbReference type="Proteomes" id="UP000541558">
    <property type="component" value="Unassembled WGS sequence"/>
</dbReference>
<proteinExistence type="predicted"/>
<evidence type="ECO:0000313" key="2">
    <source>
        <dbReference type="Proteomes" id="UP000541558"/>
    </source>
</evidence>
<organism evidence="1 2">
    <name type="scientific">Ephemerocybe angulata</name>
    <dbReference type="NCBI Taxonomy" id="980116"/>
    <lineage>
        <taxon>Eukaryota</taxon>
        <taxon>Fungi</taxon>
        <taxon>Dikarya</taxon>
        <taxon>Basidiomycota</taxon>
        <taxon>Agaricomycotina</taxon>
        <taxon>Agaricomycetes</taxon>
        <taxon>Agaricomycetidae</taxon>
        <taxon>Agaricales</taxon>
        <taxon>Agaricineae</taxon>
        <taxon>Psathyrellaceae</taxon>
        <taxon>Ephemerocybe</taxon>
    </lineage>
</organism>